<dbReference type="NCBIfam" id="TIGR00369">
    <property type="entry name" value="unchar_dom_1"/>
    <property type="match status" value="1"/>
</dbReference>
<organism evidence="3 4">
    <name type="scientific">Peribacillus saganii</name>
    <dbReference type="NCBI Taxonomy" id="2303992"/>
    <lineage>
        <taxon>Bacteria</taxon>
        <taxon>Bacillati</taxon>
        <taxon>Bacillota</taxon>
        <taxon>Bacilli</taxon>
        <taxon>Bacillales</taxon>
        <taxon>Bacillaceae</taxon>
        <taxon>Peribacillus</taxon>
    </lineage>
</organism>
<keyword evidence="1" id="KW-0378">Hydrolase</keyword>
<dbReference type="CDD" id="cd03443">
    <property type="entry name" value="PaaI_thioesterase"/>
    <property type="match status" value="1"/>
</dbReference>
<accession>A0A372LAM0</accession>
<sequence length="135" mass="14774">MLTERLKALTTSPVWLHTGMELEFAEDGKSKVVLQVKQELLQIHGTVHGGILATLLDAAMASAVNSVLDENLFTVTAEMKIHFTKPASGNYLIGMGEIVKHGKSLTFIKSEIFDEHGEMVAFGSGTFVNRMKKNV</sequence>
<dbReference type="PANTHER" id="PTHR42856">
    <property type="entry name" value="ACYL-COENZYME A THIOESTERASE PAAI"/>
    <property type="match status" value="1"/>
</dbReference>
<reference evidence="3 4" key="1">
    <citation type="submission" date="2018-08" db="EMBL/GenBank/DDBJ databases">
        <title>Bacillus chawlae sp. nov., Bacillus glennii sp. nov., and Bacillus saganii sp. nov. Isolated from the Vehicle Assembly Building at Kennedy Space Center where the Viking Spacecraft were Assembled.</title>
        <authorList>
            <person name="Seuylemezian A."/>
            <person name="Vaishampayan P."/>
        </authorList>
    </citation>
    <scope>NUCLEOTIDE SEQUENCE [LARGE SCALE GENOMIC DNA]</scope>
    <source>
        <strain evidence="3 4">V47-23a</strain>
    </source>
</reference>
<dbReference type="RefSeq" id="WP_117328518.1">
    <property type="nucleotide sequence ID" value="NZ_QVTE01000070.1"/>
</dbReference>
<gene>
    <name evidence="3" type="ORF">D0469_20190</name>
</gene>
<dbReference type="PANTHER" id="PTHR42856:SF1">
    <property type="entry name" value="ACYL-COENZYME A THIOESTERASE PAAI"/>
    <property type="match status" value="1"/>
</dbReference>
<dbReference type="GO" id="GO:0016289">
    <property type="term" value="F:acyl-CoA hydrolase activity"/>
    <property type="evidence" value="ECO:0007669"/>
    <property type="project" value="UniProtKB-ARBA"/>
</dbReference>
<dbReference type="EMBL" id="QVTE01000070">
    <property type="protein sequence ID" value="RFU62796.1"/>
    <property type="molecule type" value="Genomic_DNA"/>
</dbReference>
<proteinExistence type="predicted"/>
<protein>
    <submittedName>
        <fullName evidence="3">PaaI family thioesterase</fullName>
    </submittedName>
</protein>
<dbReference type="InterPro" id="IPR006683">
    <property type="entry name" value="Thioestr_dom"/>
</dbReference>
<dbReference type="Gene3D" id="3.10.129.10">
    <property type="entry name" value="Hotdog Thioesterase"/>
    <property type="match status" value="1"/>
</dbReference>
<dbReference type="InterPro" id="IPR052723">
    <property type="entry name" value="Acyl-CoA_thioesterase_PaaI"/>
</dbReference>
<dbReference type="OrthoDB" id="337200at2"/>
<dbReference type="InterPro" id="IPR029069">
    <property type="entry name" value="HotDog_dom_sf"/>
</dbReference>
<evidence type="ECO:0000313" key="3">
    <source>
        <dbReference type="EMBL" id="RFU62796.1"/>
    </source>
</evidence>
<dbReference type="Proteomes" id="UP000264541">
    <property type="component" value="Unassembled WGS sequence"/>
</dbReference>
<evidence type="ECO:0000256" key="1">
    <source>
        <dbReference type="ARBA" id="ARBA00022801"/>
    </source>
</evidence>
<dbReference type="Pfam" id="PF03061">
    <property type="entry name" value="4HBT"/>
    <property type="match status" value="1"/>
</dbReference>
<name>A0A372LAM0_9BACI</name>
<dbReference type="AlphaFoldDB" id="A0A372LAM0"/>
<keyword evidence="4" id="KW-1185">Reference proteome</keyword>
<dbReference type="InterPro" id="IPR003736">
    <property type="entry name" value="PAAI_dom"/>
</dbReference>
<dbReference type="SUPFAM" id="SSF54637">
    <property type="entry name" value="Thioesterase/thiol ester dehydrase-isomerase"/>
    <property type="match status" value="1"/>
</dbReference>
<evidence type="ECO:0000259" key="2">
    <source>
        <dbReference type="Pfam" id="PF03061"/>
    </source>
</evidence>
<feature type="domain" description="Thioesterase" evidence="2">
    <location>
        <begin position="44"/>
        <end position="120"/>
    </location>
</feature>
<comment type="caution">
    <text evidence="3">The sequence shown here is derived from an EMBL/GenBank/DDBJ whole genome shotgun (WGS) entry which is preliminary data.</text>
</comment>
<evidence type="ECO:0000313" key="4">
    <source>
        <dbReference type="Proteomes" id="UP000264541"/>
    </source>
</evidence>